<evidence type="ECO:0000256" key="1">
    <source>
        <dbReference type="ARBA" id="ARBA00005695"/>
    </source>
</evidence>
<dbReference type="Pfam" id="PF00496">
    <property type="entry name" value="SBP_bac_5"/>
    <property type="match status" value="1"/>
</dbReference>
<evidence type="ECO:0000256" key="2">
    <source>
        <dbReference type="ARBA" id="ARBA00022448"/>
    </source>
</evidence>
<dbReference type="Gene3D" id="3.40.190.10">
    <property type="entry name" value="Periplasmic binding protein-like II"/>
    <property type="match status" value="1"/>
</dbReference>
<dbReference type="PANTHER" id="PTHR30290">
    <property type="entry name" value="PERIPLASMIC BINDING COMPONENT OF ABC TRANSPORTER"/>
    <property type="match status" value="1"/>
</dbReference>
<evidence type="ECO:0000313" key="7">
    <source>
        <dbReference type="Proteomes" id="UP000780875"/>
    </source>
</evidence>
<dbReference type="PROSITE" id="PS51257">
    <property type="entry name" value="PROKAR_LIPOPROTEIN"/>
    <property type="match status" value="1"/>
</dbReference>
<evidence type="ECO:0000259" key="5">
    <source>
        <dbReference type="Pfam" id="PF00496"/>
    </source>
</evidence>
<dbReference type="InterPro" id="IPR030678">
    <property type="entry name" value="Peptide/Ni-bd"/>
</dbReference>
<feature type="signal peptide" evidence="4">
    <location>
        <begin position="1"/>
        <end position="23"/>
    </location>
</feature>
<sequence>MSLRPLALSASAVALLTALTACSGGATPGADADTPSSGSATLKVAFLGGISTPDPDTAYDGPELNLVNSAYEGLLAYKPGQADPELEGVLATDWSANDDNTVFTFTLRDGVTFHDGTPFTSAAVAASFQRRTDVGEGPSYMVAGVKKVATPSDDEVVITLKYPNSSFLALLASPFGPKMISPTALKEHPVSDQGTDWFDSHDAGTGPYTYGDFHEGVSYELDAYDDYWGTKPGYSEIDFPVVADMSTVQLQMKSGDLDAVIGYADDTTYDDFTQDSDLATYAFSSMQTPTMFVNPQSAALGDDATRKAFVSGIDFADLATSSLGSTAEPTTEVFPKNLLPSDVDQQVIQYDSGALASLADGALSGKTITIGYPASSPSGKSLSDHLAATLNGAGIDAKSVSFGSGTYYSALAKGADAPDITFFSGFPDTAHPDSWGYVFYTPDGGLDLFGAEVPEATKLLGEAVEDDDIAKYGQAAELVSESAYWYSVATSLGTVVTQKDVGGVEDSWNPVITGVLDLDLLHPES</sequence>
<feature type="chain" id="PRO_5045954776" evidence="4">
    <location>
        <begin position="24"/>
        <end position="525"/>
    </location>
</feature>
<keyword evidence="7" id="KW-1185">Reference proteome</keyword>
<dbReference type="SUPFAM" id="SSF53850">
    <property type="entry name" value="Periplasmic binding protein-like II"/>
    <property type="match status" value="1"/>
</dbReference>
<keyword evidence="3 4" id="KW-0732">Signal</keyword>
<dbReference type="InterPro" id="IPR000914">
    <property type="entry name" value="SBP_5_dom"/>
</dbReference>
<evidence type="ECO:0000256" key="4">
    <source>
        <dbReference type="SAM" id="SignalP"/>
    </source>
</evidence>
<accession>A0ABS7UED9</accession>
<dbReference type="CDD" id="cd00995">
    <property type="entry name" value="PBP2_NikA_DppA_OppA_like"/>
    <property type="match status" value="1"/>
</dbReference>
<feature type="domain" description="Solute-binding protein family 5" evidence="5">
    <location>
        <begin position="86"/>
        <end position="444"/>
    </location>
</feature>
<keyword evidence="2" id="KW-0813">Transport</keyword>
<name>A0ABS7UED9_9ACTN</name>
<evidence type="ECO:0000256" key="3">
    <source>
        <dbReference type="ARBA" id="ARBA00022729"/>
    </source>
</evidence>
<proteinExistence type="inferred from homology"/>
<comment type="similarity">
    <text evidence="1">Belongs to the bacterial solute-binding protein 5 family.</text>
</comment>
<evidence type="ECO:0000313" key="6">
    <source>
        <dbReference type="EMBL" id="MBZ5739368.1"/>
    </source>
</evidence>
<gene>
    <name evidence="6" type="ORF">K8U61_14430</name>
</gene>
<dbReference type="InterPro" id="IPR039424">
    <property type="entry name" value="SBP_5"/>
</dbReference>
<reference evidence="6 7" key="1">
    <citation type="submission" date="2021-09" db="EMBL/GenBank/DDBJ databases">
        <title>Whole genome sequence of Nocardioides sp. GBK3QG-3.</title>
        <authorList>
            <person name="Tuo L."/>
        </authorList>
    </citation>
    <scope>NUCLEOTIDE SEQUENCE [LARGE SCALE GENOMIC DNA]</scope>
    <source>
        <strain evidence="6 7">GBK3QG-3</strain>
    </source>
</reference>
<dbReference type="Proteomes" id="UP000780875">
    <property type="component" value="Unassembled WGS sequence"/>
</dbReference>
<dbReference type="Gene3D" id="3.90.76.10">
    <property type="entry name" value="Dipeptide-binding Protein, Domain 1"/>
    <property type="match status" value="1"/>
</dbReference>
<dbReference type="Gene3D" id="3.10.105.10">
    <property type="entry name" value="Dipeptide-binding Protein, Domain 3"/>
    <property type="match status" value="1"/>
</dbReference>
<organism evidence="6 7">
    <name type="scientific">Nocardioides mangrovi</name>
    <dbReference type="NCBI Taxonomy" id="2874580"/>
    <lineage>
        <taxon>Bacteria</taxon>
        <taxon>Bacillati</taxon>
        <taxon>Actinomycetota</taxon>
        <taxon>Actinomycetes</taxon>
        <taxon>Propionibacteriales</taxon>
        <taxon>Nocardioidaceae</taxon>
        <taxon>Nocardioides</taxon>
    </lineage>
</organism>
<dbReference type="RefSeq" id="WP_224123738.1">
    <property type="nucleotide sequence ID" value="NZ_JAIQZJ010000008.1"/>
</dbReference>
<comment type="caution">
    <text evidence="6">The sequence shown here is derived from an EMBL/GenBank/DDBJ whole genome shotgun (WGS) entry which is preliminary data.</text>
</comment>
<dbReference type="PIRSF" id="PIRSF002741">
    <property type="entry name" value="MppA"/>
    <property type="match status" value="1"/>
</dbReference>
<dbReference type="PANTHER" id="PTHR30290:SF9">
    <property type="entry name" value="OLIGOPEPTIDE-BINDING PROTEIN APPA"/>
    <property type="match status" value="1"/>
</dbReference>
<dbReference type="EMBL" id="JAIQZJ010000008">
    <property type="protein sequence ID" value="MBZ5739368.1"/>
    <property type="molecule type" value="Genomic_DNA"/>
</dbReference>
<protein>
    <submittedName>
        <fullName evidence="6">ABC transporter substrate-binding protein</fullName>
    </submittedName>
</protein>